<keyword evidence="4" id="KW-0433">Leucine-rich repeat</keyword>
<evidence type="ECO:0000256" key="3">
    <source>
        <dbReference type="ARBA" id="ARBA00022490"/>
    </source>
</evidence>
<dbReference type="EMBL" id="VJMH01000268">
    <property type="protein sequence ID" value="KAF0717329.1"/>
    <property type="molecule type" value="Genomic_DNA"/>
</dbReference>
<dbReference type="Pfam" id="PF14580">
    <property type="entry name" value="LRR_9"/>
    <property type="match status" value="1"/>
</dbReference>
<protein>
    <recommendedName>
        <fullName evidence="2">Leucine-rich repeat-containing protein 51</fullName>
    </recommendedName>
</protein>
<reference evidence="8 9" key="1">
    <citation type="submission" date="2019-03" db="EMBL/GenBank/DDBJ databases">
        <authorList>
            <person name="Gaulin E."/>
            <person name="Dumas B."/>
        </authorList>
    </citation>
    <scope>NUCLEOTIDE SEQUENCE [LARGE SCALE GENOMIC DNA]</scope>
    <source>
        <strain evidence="8">CBS 568.67</strain>
    </source>
</reference>
<dbReference type="InterPro" id="IPR032675">
    <property type="entry name" value="LRR_dom_sf"/>
</dbReference>
<dbReference type="PANTHER" id="PTHR46545:SF1">
    <property type="entry name" value="LEUCINE-RICH REPEAT-CONTAINING PROTEIN 51"/>
    <property type="match status" value="1"/>
</dbReference>
<dbReference type="GO" id="GO:0005737">
    <property type="term" value="C:cytoplasm"/>
    <property type="evidence" value="ECO:0007669"/>
    <property type="project" value="UniProtKB-SubCell"/>
</dbReference>
<feature type="region of interest" description="Disordered" evidence="6">
    <location>
        <begin position="1"/>
        <end position="31"/>
    </location>
</feature>
<feature type="region of interest" description="Disordered" evidence="6">
    <location>
        <begin position="59"/>
        <end position="92"/>
    </location>
</feature>
<evidence type="ECO:0000256" key="5">
    <source>
        <dbReference type="ARBA" id="ARBA00022737"/>
    </source>
</evidence>
<dbReference type="InterPro" id="IPR001611">
    <property type="entry name" value="Leu-rich_rpt"/>
</dbReference>
<evidence type="ECO:0000313" key="7">
    <source>
        <dbReference type="EMBL" id="KAF0717329.1"/>
    </source>
</evidence>
<evidence type="ECO:0000313" key="9">
    <source>
        <dbReference type="Proteomes" id="UP000332933"/>
    </source>
</evidence>
<dbReference type="Gene3D" id="3.80.10.10">
    <property type="entry name" value="Ribonuclease Inhibitor"/>
    <property type="match status" value="1"/>
</dbReference>
<dbReference type="AlphaFoldDB" id="A0A485KCK5"/>
<keyword evidence="5" id="KW-0677">Repeat</keyword>
<keyword evidence="9" id="KW-1185">Reference proteome</keyword>
<keyword evidence="3" id="KW-0963">Cytoplasm</keyword>
<comment type="subcellular location">
    <subcellularLocation>
        <location evidence="1">Cytoplasm</location>
    </subcellularLocation>
</comment>
<name>A0A485KCK5_9STRA</name>
<reference evidence="7" key="2">
    <citation type="submission" date="2019-06" db="EMBL/GenBank/DDBJ databases">
        <title>Genomics analysis of Aphanomyces spp. identifies a new class of oomycete effector associated with host adaptation.</title>
        <authorList>
            <person name="Gaulin E."/>
        </authorList>
    </citation>
    <scope>NUCLEOTIDE SEQUENCE</scope>
    <source>
        <strain evidence="7">CBS 578.67</strain>
    </source>
</reference>
<dbReference type="PROSITE" id="PS51450">
    <property type="entry name" value="LRR"/>
    <property type="match status" value="1"/>
</dbReference>
<evidence type="ECO:0000256" key="1">
    <source>
        <dbReference type="ARBA" id="ARBA00004496"/>
    </source>
</evidence>
<evidence type="ECO:0000256" key="6">
    <source>
        <dbReference type="SAM" id="MobiDB-lite"/>
    </source>
</evidence>
<evidence type="ECO:0000256" key="4">
    <source>
        <dbReference type="ARBA" id="ARBA00022614"/>
    </source>
</evidence>
<evidence type="ECO:0000256" key="2">
    <source>
        <dbReference type="ARBA" id="ARBA00014223"/>
    </source>
</evidence>
<evidence type="ECO:0000313" key="8">
    <source>
        <dbReference type="EMBL" id="VFT79561.1"/>
    </source>
</evidence>
<proteinExistence type="predicted"/>
<dbReference type="SUPFAM" id="SSF52058">
    <property type="entry name" value="L domain-like"/>
    <property type="match status" value="1"/>
</dbReference>
<dbReference type="Proteomes" id="UP000332933">
    <property type="component" value="Unassembled WGS sequence"/>
</dbReference>
<gene>
    <name evidence="8" type="primary">Aste57867_2360</name>
    <name evidence="7" type="ORF">As57867_002355</name>
    <name evidence="8" type="ORF">ASTE57867_2360</name>
</gene>
<sequence>MEKPGSPTGRVSSPTRAASTSPKKSFPSIKEMKATLPDAPLDFSFMNLPTIMDILKEEPVSGRKKTDATGIQVAPLPTTSDGDAATPRTPWEPPVSIRLNNNCLTHLNDLDKALGAVFLKPARLQWIDLSGNAIESLPPAVFEPYVELMTVHLHANHLCKYSDIDSLACLTKLRHLTLHGNPVEEKKHYRNYTIFHLPSLLELDFSCVTRCDRERAEAWSITYRKKLARRRGEDIYDD</sequence>
<organism evidence="8 9">
    <name type="scientific">Aphanomyces stellatus</name>
    <dbReference type="NCBI Taxonomy" id="120398"/>
    <lineage>
        <taxon>Eukaryota</taxon>
        <taxon>Sar</taxon>
        <taxon>Stramenopiles</taxon>
        <taxon>Oomycota</taxon>
        <taxon>Saprolegniomycetes</taxon>
        <taxon>Saprolegniales</taxon>
        <taxon>Verrucalvaceae</taxon>
        <taxon>Aphanomyces</taxon>
    </lineage>
</organism>
<dbReference type="OrthoDB" id="676979at2759"/>
<dbReference type="PANTHER" id="PTHR46545">
    <property type="entry name" value="LEUCINE-RICH REPEAT-CONTAINING PROTEIN 51"/>
    <property type="match status" value="1"/>
</dbReference>
<feature type="compositionally biased region" description="Polar residues" evidence="6">
    <location>
        <begin position="9"/>
        <end position="23"/>
    </location>
</feature>
<dbReference type="EMBL" id="CAADRA010000268">
    <property type="protein sequence ID" value="VFT79561.1"/>
    <property type="molecule type" value="Genomic_DNA"/>
</dbReference>
<accession>A0A485KCK5</accession>